<dbReference type="EMBL" id="DVFJ01000028">
    <property type="protein sequence ID" value="HIQ72066.1"/>
    <property type="molecule type" value="Genomic_DNA"/>
</dbReference>
<evidence type="ECO:0000313" key="1">
    <source>
        <dbReference type="EMBL" id="HIQ72066.1"/>
    </source>
</evidence>
<organism evidence="1 2">
    <name type="scientific">Candidatus Onthenecus intestinigallinarum</name>
    <dbReference type="NCBI Taxonomy" id="2840875"/>
    <lineage>
        <taxon>Bacteria</taxon>
        <taxon>Bacillati</taxon>
        <taxon>Bacillota</taxon>
        <taxon>Clostridia</taxon>
        <taxon>Eubacteriales</taxon>
        <taxon>Candidatus Onthenecus</taxon>
    </lineage>
</organism>
<evidence type="ECO:0000313" key="2">
    <source>
        <dbReference type="Proteomes" id="UP000886887"/>
    </source>
</evidence>
<dbReference type="Proteomes" id="UP000886887">
    <property type="component" value="Unassembled WGS sequence"/>
</dbReference>
<accession>A0A9D1CQM8</accession>
<dbReference type="SUPFAM" id="SSF53335">
    <property type="entry name" value="S-adenosyl-L-methionine-dependent methyltransferases"/>
    <property type="match status" value="1"/>
</dbReference>
<comment type="caution">
    <text evidence="1">The sequence shown here is derived from an EMBL/GenBank/DDBJ whole genome shotgun (WGS) entry which is preliminary data.</text>
</comment>
<dbReference type="Gene3D" id="3.40.50.150">
    <property type="entry name" value="Vaccinia Virus protein VP39"/>
    <property type="match status" value="1"/>
</dbReference>
<reference evidence="1" key="1">
    <citation type="submission" date="2020-10" db="EMBL/GenBank/DDBJ databases">
        <authorList>
            <person name="Gilroy R."/>
        </authorList>
    </citation>
    <scope>NUCLEOTIDE SEQUENCE</scope>
    <source>
        <strain evidence="1">ChiSxjej2B14-6234</strain>
    </source>
</reference>
<gene>
    <name evidence="1" type="ORF">IAB73_07660</name>
</gene>
<sequence>MRYAFLLYPHANARYRASLLTLARAELSMMLAAMGRACAVEAREIAGAPFLCFEAEAFREREWALLSRQGGVYLLCRMEGDAFVPMPRAGAAYVGEDMAALLKYKGKTNEMFTDTLLSMALASSAFALKGDAKLAFCDPMCGKGTALYLALRRGWNAAGVDADRHAIKEADDFTGRYLAFHHLKHKRGEGSLTVRGQAGGRETKYVFADTPEHYRDGDTRTLRLIQGDTRDLDVLLRPGSVQIMAVDLPYGVQHGPADHRGGILPLLERAAPAWHAALASGGALAASFNTYVTRRAQVIRALEAAGFDVLRGEAYDGLEHWVEQAVNRDVIVARRS</sequence>
<dbReference type="InterPro" id="IPR029063">
    <property type="entry name" value="SAM-dependent_MTases_sf"/>
</dbReference>
<proteinExistence type="predicted"/>
<protein>
    <submittedName>
        <fullName evidence="1">Uncharacterized protein</fullName>
    </submittedName>
</protein>
<reference evidence="1" key="2">
    <citation type="journal article" date="2021" name="PeerJ">
        <title>Extensive microbial diversity within the chicken gut microbiome revealed by metagenomics and culture.</title>
        <authorList>
            <person name="Gilroy R."/>
            <person name="Ravi A."/>
            <person name="Getino M."/>
            <person name="Pursley I."/>
            <person name="Horton D.L."/>
            <person name="Alikhan N.F."/>
            <person name="Baker D."/>
            <person name="Gharbi K."/>
            <person name="Hall N."/>
            <person name="Watson M."/>
            <person name="Adriaenssens E.M."/>
            <person name="Foster-Nyarko E."/>
            <person name="Jarju S."/>
            <person name="Secka A."/>
            <person name="Antonio M."/>
            <person name="Oren A."/>
            <person name="Chaudhuri R.R."/>
            <person name="La Ragione R."/>
            <person name="Hildebrand F."/>
            <person name="Pallen M.J."/>
        </authorList>
    </citation>
    <scope>NUCLEOTIDE SEQUENCE</scope>
    <source>
        <strain evidence="1">ChiSxjej2B14-6234</strain>
    </source>
</reference>
<dbReference type="AlphaFoldDB" id="A0A9D1CQM8"/>
<name>A0A9D1CQM8_9FIRM</name>